<accession>A0ABU9KZJ2</accession>
<gene>
    <name evidence="3" type="ORF">AABB81_06875</name>
</gene>
<dbReference type="PANTHER" id="PTHR45947">
    <property type="entry name" value="SULFOQUINOVOSYL TRANSFERASE SQD2"/>
    <property type="match status" value="1"/>
</dbReference>
<evidence type="ECO:0000259" key="2">
    <source>
        <dbReference type="Pfam" id="PF13439"/>
    </source>
</evidence>
<dbReference type="PANTHER" id="PTHR45947:SF15">
    <property type="entry name" value="TEICHURONIC ACID BIOSYNTHESIS GLYCOSYLTRANSFERASE TUAC-RELATED"/>
    <property type="match status" value="1"/>
</dbReference>
<dbReference type="EMBL" id="JBCDNA010000001">
    <property type="protein sequence ID" value="MEL4455613.1"/>
    <property type="molecule type" value="Genomic_DNA"/>
</dbReference>
<dbReference type="InterPro" id="IPR001296">
    <property type="entry name" value="Glyco_trans_1"/>
</dbReference>
<dbReference type="SUPFAM" id="SSF53756">
    <property type="entry name" value="UDP-Glycosyltransferase/glycogen phosphorylase"/>
    <property type="match status" value="1"/>
</dbReference>
<dbReference type="RefSeq" id="WP_342159476.1">
    <property type="nucleotide sequence ID" value="NZ_JBCDNA010000001.1"/>
</dbReference>
<dbReference type="InterPro" id="IPR050194">
    <property type="entry name" value="Glycosyltransferase_grp1"/>
</dbReference>
<sequence length="371" mass="41719">MKKIKILYLVSTLKKCGPINILYGIIKGLDQELFDITILCLSSEKKMSMKIQFENLGCRLINLNNSRLKGALKNKERVNKILSSNQIDVVHSHGLRADMINADLKSVCRFTTMHNFPGEDYVLQYGKIKGSIMANKHTKAIARIEYRIACSAYINEKFSRTYNLKSNCIKNGIVTGLFQNNLSHSKTDLRKALDLPLNKKVFLVSGSLIKRKEPETILKAFDQFNDNDAILVLIGGGKLENKLKSKYKSKRIIFKGVVTNVSDYLHACDYFISASSSEGLPNSVMESMYSGLPVVLSDIDSHREIVGPSYPFLFKTSSVSGLKKKLSLITKLDNTSLIKSNSALIISNFNAENMAKQYQKKYLDQCRSSEK</sequence>
<dbReference type="Gene3D" id="3.40.50.2000">
    <property type="entry name" value="Glycogen Phosphorylase B"/>
    <property type="match status" value="2"/>
</dbReference>
<feature type="domain" description="Glycosyltransferase subfamily 4-like N-terminal" evidence="2">
    <location>
        <begin position="23"/>
        <end position="174"/>
    </location>
</feature>
<protein>
    <submittedName>
        <fullName evidence="3">Glycosyltransferase family 4 protein</fullName>
        <ecNumber evidence="3">2.4.-.-</ecNumber>
    </submittedName>
</protein>
<keyword evidence="4" id="KW-1185">Reference proteome</keyword>
<feature type="domain" description="Glycosyl transferase family 1" evidence="1">
    <location>
        <begin position="186"/>
        <end position="333"/>
    </location>
</feature>
<organism evidence="3 4">
    <name type="scientific">Lutimonas vermicola</name>
    <dbReference type="NCBI Taxonomy" id="414288"/>
    <lineage>
        <taxon>Bacteria</taxon>
        <taxon>Pseudomonadati</taxon>
        <taxon>Bacteroidota</taxon>
        <taxon>Flavobacteriia</taxon>
        <taxon>Flavobacteriales</taxon>
        <taxon>Flavobacteriaceae</taxon>
        <taxon>Lutimonas</taxon>
    </lineage>
</organism>
<dbReference type="EC" id="2.4.-.-" evidence="3"/>
<name>A0ABU9KZJ2_9FLAO</name>
<keyword evidence="3" id="KW-0808">Transferase</keyword>
<dbReference type="Pfam" id="PF00534">
    <property type="entry name" value="Glycos_transf_1"/>
    <property type="match status" value="1"/>
</dbReference>
<evidence type="ECO:0000313" key="4">
    <source>
        <dbReference type="Proteomes" id="UP001474120"/>
    </source>
</evidence>
<dbReference type="InterPro" id="IPR028098">
    <property type="entry name" value="Glyco_trans_4-like_N"/>
</dbReference>
<evidence type="ECO:0000313" key="3">
    <source>
        <dbReference type="EMBL" id="MEL4455613.1"/>
    </source>
</evidence>
<reference evidence="3 4" key="1">
    <citation type="submission" date="2024-04" db="EMBL/GenBank/DDBJ databases">
        <title>whole genome sequencing of Lutimonas vermicola strain IMCC1616.</title>
        <authorList>
            <person name="Bae S.S."/>
        </authorList>
    </citation>
    <scope>NUCLEOTIDE SEQUENCE [LARGE SCALE GENOMIC DNA]</scope>
    <source>
        <strain evidence="3 4">IMCC1616</strain>
    </source>
</reference>
<dbReference type="CDD" id="cd03801">
    <property type="entry name" value="GT4_PimA-like"/>
    <property type="match status" value="1"/>
</dbReference>
<dbReference type="GO" id="GO:0016757">
    <property type="term" value="F:glycosyltransferase activity"/>
    <property type="evidence" value="ECO:0007669"/>
    <property type="project" value="UniProtKB-KW"/>
</dbReference>
<proteinExistence type="predicted"/>
<evidence type="ECO:0000259" key="1">
    <source>
        <dbReference type="Pfam" id="PF00534"/>
    </source>
</evidence>
<keyword evidence="3" id="KW-0328">Glycosyltransferase</keyword>
<dbReference type="Proteomes" id="UP001474120">
    <property type="component" value="Unassembled WGS sequence"/>
</dbReference>
<dbReference type="Pfam" id="PF13439">
    <property type="entry name" value="Glyco_transf_4"/>
    <property type="match status" value="1"/>
</dbReference>
<comment type="caution">
    <text evidence="3">The sequence shown here is derived from an EMBL/GenBank/DDBJ whole genome shotgun (WGS) entry which is preliminary data.</text>
</comment>